<reference evidence="2 3" key="2">
    <citation type="journal article" date="2023" name="Mol. Biol. Evol.">
        <title>Genomics of Secondarily Temperate Adaptation in the Only Non-Antarctic Icefish.</title>
        <authorList>
            <person name="Rivera-Colon A.G."/>
            <person name="Rayamajhi N."/>
            <person name="Minhas B.F."/>
            <person name="Madrigal G."/>
            <person name="Bilyk K.T."/>
            <person name="Yoon V."/>
            <person name="Hune M."/>
            <person name="Gregory S."/>
            <person name="Cheng C.H.C."/>
            <person name="Catchen J.M."/>
        </authorList>
    </citation>
    <scope>NUCLEOTIDE SEQUENCE [LARGE SCALE GENOMIC DNA]</scope>
    <source>
        <strain evidence="2">JMC-PN-2008</strain>
    </source>
</reference>
<dbReference type="AlphaFoldDB" id="A0AAN7Y1F5"/>
<keyword evidence="1" id="KW-0472">Membrane</keyword>
<protein>
    <submittedName>
        <fullName evidence="2">Uncharacterized protein</fullName>
    </submittedName>
</protein>
<evidence type="ECO:0000256" key="1">
    <source>
        <dbReference type="SAM" id="Phobius"/>
    </source>
</evidence>
<dbReference type="Proteomes" id="UP001346869">
    <property type="component" value="Unassembled WGS sequence"/>
</dbReference>
<feature type="transmembrane region" description="Helical" evidence="1">
    <location>
        <begin position="42"/>
        <end position="66"/>
    </location>
</feature>
<keyword evidence="3" id="KW-1185">Reference proteome</keyword>
<sequence>MGREQTGQEEALVDVRVRMEHLEAEHQTRGYPADRRSCFKCAVVLATVTGLVTFVLVGGFLLHLFLSDSQEAQPCSDAAKLNVNPKLGNRQGSYDFFKVEKPATYLIYVWLKFSTDTKEEVTLIHKFGNDDRTLKKTSASNREIFFLERVKLVDGSLSFNIKSNYTDSSIFVYKL</sequence>
<evidence type="ECO:0000313" key="2">
    <source>
        <dbReference type="EMBL" id="KAK5869980.1"/>
    </source>
</evidence>
<evidence type="ECO:0000313" key="3">
    <source>
        <dbReference type="Proteomes" id="UP001346869"/>
    </source>
</evidence>
<proteinExistence type="predicted"/>
<dbReference type="EMBL" id="JAUZQC010000006">
    <property type="protein sequence ID" value="KAK5869980.1"/>
    <property type="molecule type" value="Genomic_DNA"/>
</dbReference>
<gene>
    <name evidence="2" type="ORF">PBY51_024652</name>
</gene>
<keyword evidence="1" id="KW-1133">Transmembrane helix</keyword>
<keyword evidence="1" id="KW-0812">Transmembrane</keyword>
<comment type="caution">
    <text evidence="2">The sequence shown here is derived from an EMBL/GenBank/DDBJ whole genome shotgun (WGS) entry which is preliminary data.</text>
</comment>
<organism evidence="2 3">
    <name type="scientific">Eleginops maclovinus</name>
    <name type="common">Patagonian blennie</name>
    <name type="synonym">Eleginus maclovinus</name>
    <dbReference type="NCBI Taxonomy" id="56733"/>
    <lineage>
        <taxon>Eukaryota</taxon>
        <taxon>Metazoa</taxon>
        <taxon>Chordata</taxon>
        <taxon>Craniata</taxon>
        <taxon>Vertebrata</taxon>
        <taxon>Euteleostomi</taxon>
        <taxon>Actinopterygii</taxon>
        <taxon>Neopterygii</taxon>
        <taxon>Teleostei</taxon>
        <taxon>Neoteleostei</taxon>
        <taxon>Acanthomorphata</taxon>
        <taxon>Eupercaria</taxon>
        <taxon>Perciformes</taxon>
        <taxon>Notothenioidei</taxon>
        <taxon>Eleginopidae</taxon>
        <taxon>Eleginops</taxon>
    </lineage>
</organism>
<name>A0AAN7Y1F5_ELEMC</name>
<reference evidence="2 3" key="1">
    <citation type="journal article" date="2023" name="Genes (Basel)">
        <title>Chromosome-Level Genome Assembly and Circadian Gene Repertoire of the Patagonia Blennie Eleginops maclovinus-The Closest Ancestral Proxy of Antarctic Cryonotothenioids.</title>
        <authorList>
            <person name="Cheng C.C."/>
            <person name="Rivera-Colon A.G."/>
            <person name="Minhas B.F."/>
            <person name="Wilson L."/>
            <person name="Rayamajhi N."/>
            <person name="Vargas-Chacoff L."/>
            <person name="Catchen J.M."/>
        </authorList>
    </citation>
    <scope>NUCLEOTIDE SEQUENCE [LARGE SCALE GENOMIC DNA]</scope>
    <source>
        <strain evidence="2">JMC-PN-2008</strain>
    </source>
</reference>
<accession>A0AAN7Y1F5</accession>